<dbReference type="AlphaFoldDB" id="A0A6F8XRD7"/>
<reference evidence="3 4" key="1">
    <citation type="submission" date="2020-03" db="EMBL/GenBank/DDBJ databases">
        <title>Whole genome shotgun sequence of Phytohabitans flavus NBRC 107702.</title>
        <authorList>
            <person name="Komaki H."/>
            <person name="Tamura T."/>
        </authorList>
    </citation>
    <scope>NUCLEOTIDE SEQUENCE [LARGE SCALE GENOMIC DNA]</scope>
    <source>
        <strain evidence="3 4">NBRC 107702</strain>
    </source>
</reference>
<feature type="compositionally biased region" description="Low complexity" evidence="1">
    <location>
        <begin position="127"/>
        <end position="148"/>
    </location>
</feature>
<keyword evidence="4" id="KW-1185">Reference proteome</keyword>
<name>A0A6F8XRD7_9ACTN</name>
<reference evidence="3 4" key="2">
    <citation type="submission" date="2020-03" db="EMBL/GenBank/DDBJ databases">
        <authorList>
            <person name="Ichikawa N."/>
            <person name="Kimura A."/>
            <person name="Kitahashi Y."/>
            <person name="Uohara A."/>
        </authorList>
    </citation>
    <scope>NUCLEOTIDE SEQUENCE [LARGE SCALE GENOMIC DNA]</scope>
    <source>
        <strain evidence="3 4">NBRC 107702</strain>
    </source>
</reference>
<dbReference type="RefSeq" id="WP_173036464.1">
    <property type="nucleotide sequence ID" value="NZ_AP022870.1"/>
</dbReference>
<feature type="domain" description="eCIS core" evidence="2">
    <location>
        <begin position="152"/>
        <end position="224"/>
    </location>
</feature>
<evidence type="ECO:0000259" key="2">
    <source>
        <dbReference type="Pfam" id="PF13699"/>
    </source>
</evidence>
<dbReference type="Proteomes" id="UP000502508">
    <property type="component" value="Chromosome"/>
</dbReference>
<dbReference type="Pfam" id="PF13699">
    <property type="entry name" value="eCIS_core"/>
    <property type="match status" value="1"/>
</dbReference>
<evidence type="ECO:0000313" key="3">
    <source>
        <dbReference type="EMBL" id="BCB76393.1"/>
    </source>
</evidence>
<protein>
    <recommendedName>
        <fullName evidence="2">eCIS core domain-containing protein</fullName>
    </recommendedName>
</protein>
<evidence type="ECO:0000313" key="4">
    <source>
        <dbReference type="Proteomes" id="UP000502508"/>
    </source>
</evidence>
<accession>A0A6F8XRD7</accession>
<dbReference type="EMBL" id="AP022870">
    <property type="protein sequence ID" value="BCB76393.1"/>
    <property type="molecule type" value="Genomic_DNA"/>
</dbReference>
<feature type="region of interest" description="Disordered" evidence="1">
    <location>
        <begin position="1"/>
        <end position="41"/>
    </location>
</feature>
<feature type="compositionally biased region" description="Pro residues" evidence="1">
    <location>
        <begin position="31"/>
        <end position="41"/>
    </location>
</feature>
<feature type="region of interest" description="Disordered" evidence="1">
    <location>
        <begin position="127"/>
        <end position="156"/>
    </location>
</feature>
<feature type="region of interest" description="Disordered" evidence="1">
    <location>
        <begin position="1188"/>
        <end position="1208"/>
    </location>
</feature>
<dbReference type="InterPro" id="IPR025295">
    <property type="entry name" value="eCIS_core_dom"/>
</dbReference>
<proteinExistence type="predicted"/>
<sequence>MKSSVREPLTDGPASEPVRAVAPLARTQAEPAPPTAAPAPPTTAFAGSNAAIQRLVSGRAPRAAPLGVLSAGGNRAMHHLHRATVQPKLSVSQPGDRFERQADAVAAQVTLGEPVAGPAPTISRLAAPSAAAGDPGPPGLEALLANPGPGTPIPPDVRAQIEPHLGFALGDVQVHSNTAAQLAAAQLGARAFTSGGHIFLGSGESATDLPLMAHEATHVVQQQTVGVYRLQRSSDSILPDFIMDGVRDLARSVPGYDMLTVVAGYDPIANRTVDRSPENLVRGVMGLVPFGSVVANKLLELGILQDAFRMIDSGLTANNLTLDRIQREIDQAWNELSIDNGIDGNVAVITRHVDGLRNDALAFVRGILDQIVQLIRDAAVGLAETYLVGSPVWELTKKVLHHDPLRGTPVTAPTVEILADFLTLIGKQQALAQMQERGTLQKTADWLDVQVSRFMSLIAELLALFEAGWDAIQPENIANLADNLSKLARDAIGLVQRVGAFAGEVAATVLKLIKDALLDWLSREAAEMRGFRLLTVILGQDPFTGQAVARSAENLIGGFIALLPGGEETYRKLAEAGVIADAGAQIEGAMGRLGISLDMITGTFLSIWNSLSLEDLVNPVAAFMRVLDKFGEPLGRIVAFVVEVVKVVITLILKLMNFPSDLLGSIISNAMAAIEDIKRDPVAFLLNMIEALKAGFVAFLDKVLDYLLSGLADWLFRGLGAMGIQKPPDLSFKSILELVLQVLDITADKLWEKLGKHIGQDVVQKIRSGIAMAGEAFDFIKDVQENGVAAIWKHIESQLGNLWDTLLNMAKDWIVTTIIERATAKLLSMLDPTGIMAVVNSAIAFFNAVQSVIEYVREILAIVNDYVTTLAAVAAGNITAGAQKVERGLANAVPVAIGFLANQAGLGNVPEKLVELIGQLRELVDGALDWLFEQAMRLGRAALNALGMGGPAQADPAAAANNPDAINEPVPLGGVTHHLMNDGPGGALVLHSEPTLVNSIADPALQALVGRYNAATSVAAQRREAEAVARWIAANNPTGNPGGSAPGLGQVQRHGSKQSGLINTNVPLWSLQSEHVLPFDIIRGLWDVIGTHSHVVDRSDLNSEDRGLTTIMIYRDAAVKKDSRERSRRSQLANDFEAMGERYWNRPDAGEEAVEQVLRRWVLRALRREQSWYEDLTWTVVQEEHAEQIGPDTHGSRRAEAAPLPPLADIRSAAQQEVEDATTILDAAIAEGRRS</sequence>
<organism evidence="3 4">
    <name type="scientific">Phytohabitans flavus</name>
    <dbReference type="NCBI Taxonomy" id="1076124"/>
    <lineage>
        <taxon>Bacteria</taxon>
        <taxon>Bacillati</taxon>
        <taxon>Actinomycetota</taxon>
        <taxon>Actinomycetes</taxon>
        <taxon>Micromonosporales</taxon>
        <taxon>Micromonosporaceae</taxon>
    </lineage>
</organism>
<dbReference type="KEGG" id="pfla:Pflav_028030"/>
<gene>
    <name evidence="3" type="ORF">Pflav_028030</name>
</gene>
<evidence type="ECO:0000256" key="1">
    <source>
        <dbReference type="SAM" id="MobiDB-lite"/>
    </source>
</evidence>